<evidence type="ECO:0000256" key="4">
    <source>
        <dbReference type="ARBA" id="ARBA00023136"/>
    </source>
</evidence>
<dbReference type="GO" id="GO:0005886">
    <property type="term" value="C:plasma membrane"/>
    <property type="evidence" value="ECO:0007669"/>
    <property type="project" value="InterPro"/>
</dbReference>
<gene>
    <name evidence="7" type="ORF">MNBD_GAMMA17-1887</name>
</gene>
<dbReference type="InterPro" id="IPR010445">
    <property type="entry name" value="LapA_dom"/>
</dbReference>
<feature type="transmembrane region" description="Helical" evidence="5">
    <location>
        <begin position="41"/>
        <end position="66"/>
    </location>
</feature>
<evidence type="ECO:0000259" key="6">
    <source>
        <dbReference type="Pfam" id="PF06305"/>
    </source>
</evidence>
<organism evidence="7">
    <name type="scientific">hydrothermal vent metagenome</name>
    <dbReference type="NCBI Taxonomy" id="652676"/>
    <lineage>
        <taxon>unclassified sequences</taxon>
        <taxon>metagenomes</taxon>
        <taxon>ecological metagenomes</taxon>
    </lineage>
</organism>
<feature type="domain" description="Lipopolysaccharide assembly protein A" evidence="6">
    <location>
        <begin position="23"/>
        <end position="76"/>
    </location>
</feature>
<reference evidence="7" key="1">
    <citation type="submission" date="2018-06" db="EMBL/GenBank/DDBJ databases">
        <authorList>
            <person name="Zhirakovskaya E."/>
        </authorList>
    </citation>
    <scope>NUCLEOTIDE SEQUENCE</scope>
</reference>
<evidence type="ECO:0000256" key="3">
    <source>
        <dbReference type="ARBA" id="ARBA00022989"/>
    </source>
</evidence>
<evidence type="ECO:0000256" key="5">
    <source>
        <dbReference type="SAM" id="Phobius"/>
    </source>
</evidence>
<keyword evidence="2 5" id="KW-0812">Transmembrane</keyword>
<evidence type="ECO:0000313" key="7">
    <source>
        <dbReference type="EMBL" id="VAW85400.1"/>
    </source>
</evidence>
<proteinExistence type="predicted"/>
<keyword evidence="4 5" id="KW-0472">Membrane</keyword>
<dbReference type="Pfam" id="PF06305">
    <property type="entry name" value="LapA_dom"/>
    <property type="match status" value="1"/>
</dbReference>
<evidence type="ECO:0000256" key="2">
    <source>
        <dbReference type="ARBA" id="ARBA00022692"/>
    </source>
</evidence>
<name>A0A3B0Z8S9_9ZZZZ</name>
<keyword evidence="1" id="KW-1003">Cell membrane</keyword>
<dbReference type="AlphaFoldDB" id="A0A3B0Z8S9"/>
<dbReference type="EMBL" id="UOFQ01000023">
    <property type="protein sequence ID" value="VAW85400.1"/>
    <property type="molecule type" value="Genomic_DNA"/>
</dbReference>
<evidence type="ECO:0000256" key="1">
    <source>
        <dbReference type="ARBA" id="ARBA00022475"/>
    </source>
</evidence>
<sequence>MMKIFLFIFTLAILVLGASFTLLNADPVQVNYYFGTMDIALSVILVGTLVVGALIGVSATMGKLLSLKLQVSKLRRS</sequence>
<protein>
    <recommendedName>
        <fullName evidence="6">Lipopolysaccharide assembly protein A domain-containing protein</fullName>
    </recommendedName>
</protein>
<keyword evidence="3 5" id="KW-1133">Transmembrane helix</keyword>
<accession>A0A3B0Z8S9</accession>